<comment type="caution">
    <text evidence="3">The sequence shown here is derived from an EMBL/GenBank/DDBJ whole genome shotgun (WGS) entry which is preliminary data.</text>
</comment>
<feature type="region of interest" description="Disordered" evidence="1">
    <location>
        <begin position="31"/>
        <end position="161"/>
    </location>
</feature>
<dbReference type="EMBL" id="MCGT01000002">
    <property type="protein sequence ID" value="ORX62008.1"/>
    <property type="molecule type" value="Genomic_DNA"/>
</dbReference>
<evidence type="ECO:0000313" key="3">
    <source>
        <dbReference type="EMBL" id="ORX62008.1"/>
    </source>
</evidence>
<dbReference type="AlphaFoldDB" id="A0A1X2GWL5"/>
<reference evidence="3 4" key="1">
    <citation type="submission" date="2016-07" db="EMBL/GenBank/DDBJ databases">
        <title>Pervasive Adenine N6-methylation of Active Genes in Fungi.</title>
        <authorList>
            <consortium name="DOE Joint Genome Institute"/>
            <person name="Mondo S.J."/>
            <person name="Dannebaum R.O."/>
            <person name="Kuo R.C."/>
            <person name="Labutti K."/>
            <person name="Haridas S."/>
            <person name="Kuo A."/>
            <person name="Salamov A."/>
            <person name="Ahrendt S.R."/>
            <person name="Lipzen A."/>
            <person name="Sullivan W."/>
            <person name="Andreopoulos W.B."/>
            <person name="Clum A."/>
            <person name="Lindquist E."/>
            <person name="Daum C."/>
            <person name="Ramamoorthy G.K."/>
            <person name="Gryganskyi A."/>
            <person name="Culley D."/>
            <person name="Magnuson J.K."/>
            <person name="James T.Y."/>
            <person name="O'Malley M.A."/>
            <person name="Stajich J.E."/>
            <person name="Spatafora J.W."/>
            <person name="Visel A."/>
            <person name="Grigoriev I.V."/>
        </authorList>
    </citation>
    <scope>NUCLEOTIDE SEQUENCE [LARGE SCALE GENOMIC DNA]</scope>
    <source>
        <strain evidence="3 4">NRRL 3301</strain>
    </source>
</reference>
<protein>
    <recommendedName>
        <fullName evidence="2">DUF4604 domain-containing protein</fullName>
    </recommendedName>
</protein>
<organism evidence="3 4">
    <name type="scientific">Hesseltinella vesiculosa</name>
    <dbReference type="NCBI Taxonomy" id="101127"/>
    <lineage>
        <taxon>Eukaryota</taxon>
        <taxon>Fungi</taxon>
        <taxon>Fungi incertae sedis</taxon>
        <taxon>Mucoromycota</taxon>
        <taxon>Mucoromycotina</taxon>
        <taxon>Mucoromycetes</taxon>
        <taxon>Mucorales</taxon>
        <taxon>Cunninghamellaceae</taxon>
        <taxon>Hesseltinella</taxon>
    </lineage>
</organism>
<name>A0A1X2GWL5_9FUNG</name>
<proteinExistence type="predicted"/>
<feature type="compositionally biased region" description="Acidic residues" evidence="1">
    <location>
        <begin position="80"/>
        <end position="95"/>
    </location>
</feature>
<evidence type="ECO:0000313" key="4">
    <source>
        <dbReference type="Proteomes" id="UP000242146"/>
    </source>
</evidence>
<feature type="region of interest" description="Disordered" evidence="1">
    <location>
        <begin position="1"/>
        <end position="20"/>
    </location>
</feature>
<sequence length="161" mass="18100">MPPKRGTHTPHQLSQGLSYVHKEPAFLARLKGNAVESERAKRKFPDHEDGQDDEDVDELEGAQVVELDSQGREIHKDVGEKDDDEDHDDQNDGEEKEPGPSVDENGRLLFRPRKKTKSSKQALEDAIDAHKASKEKTTDKPAKDKKKKKNAPIALSFDPEE</sequence>
<feature type="compositionally biased region" description="Basic and acidic residues" evidence="1">
    <location>
        <begin position="127"/>
        <end position="142"/>
    </location>
</feature>
<feature type="compositionally biased region" description="Basic and acidic residues" evidence="1">
    <location>
        <begin position="36"/>
        <end position="48"/>
    </location>
</feature>
<feature type="compositionally biased region" description="Acidic residues" evidence="1">
    <location>
        <begin position="49"/>
        <end position="60"/>
    </location>
</feature>
<keyword evidence="4" id="KW-1185">Reference proteome</keyword>
<feature type="compositionally biased region" description="Basic and acidic residues" evidence="1">
    <location>
        <begin position="69"/>
        <end position="79"/>
    </location>
</feature>
<dbReference type="Proteomes" id="UP000242146">
    <property type="component" value="Unassembled WGS sequence"/>
</dbReference>
<dbReference type="OrthoDB" id="2553298at2759"/>
<evidence type="ECO:0000256" key="1">
    <source>
        <dbReference type="SAM" id="MobiDB-lite"/>
    </source>
</evidence>
<feature type="domain" description="DUF4604" evidence="2">
    <location>
        <begin position="16"/>
        <end position="161"/>
    </location>
</feature>
<gene>
    <name evidence="3" type="ORF">DM01DRAFT_1331471</name>
</gene>
<dbReference type="Pfam" id="PF15377">
    <property type="entry name" value="DUF4604"/>
    <property type="match status" value="1"/>
</dbReference>
<dbReference type="InterPro" id="IPR027911">
    <property type="entry name" value="DUF4604"/>
</dbReference>
<evidence type="ECO:0000259" key="2">
    <source>
        <dbReference type="Pfam" id="PF15377"/>
    </source>
</evidence>
<accession>A0A1X2GWL5</accession>